<dbReference type="KEGG" id="cme:CYME_CMT539C"/>
<dbReference type="RefSeq" id="XP_005539492.1">
    <property type="nucleotide sequence ID" value="XM_005539435.1"/>
</dbReference>
<dbReference type="Proteomes" id="UP000007014">
    <property type="component" value="Chromosome 20"/>
</dbReference>
<reference evidence="1 2" key="1">
    <citation type="journal article" date="2004" name="Nature">
        <title>Genome sequence of the ultrasmall unicellular red alga Cyanidioschyzon merolae 10D.</title>
        <authorList>
            <person name="Matsuzaki M."/>
            <person name="Misumi O."/>
            <person name="Shin-i T."/>
            <person name="Maruyama S."/>
            <person name="Takahara M."/>
            <person name="Miyagishima S."/>
            <person name="Mori T."/>
            <person name="Nishida K."/>
            <person name="Yagisawa F."/>
            <person name="Nishida K."/>
            <person name="Yoshida Y."/>
            <person name="Nishimura Y."/>
            <person name="Nakao S."/>
            <person name="Kobayashi T."/>
            <person name="Momoyama Y."/>
            <person name="Higashiyama T."/>
            <person name="Minoda A."/>
            <person name="Sano M."/>
            <person name="Nomoto H."/>
            <person name="Oishi K."/>
            <person name="Hayashi H."/>
            <person name="Ohta F."/>
            <person name="Nishizaka S."/>
            <person name="Haga S."/>
            <person name="Miura S."/>
            <person name="Morishita T."/>
            <person name="Kabeya Y."/>
            <person name="Terasawa K."/>
            <person name="Suzuki Y."/>
            <person name="Ishii Y."/>
            <person name="Asakawa S."/>
            <person name="Takano H."/>
            <person name="Ohta N."/>
            <person name="Kuroiwa H."/>
            <person name="Tanaka K."/>
            <person name="Shimizu N."/>
            <person name="Sugano S."/>
            <person name="Sato N."/>
            <person name="Nozaki H."/>
            <person name="Ogasawara N."/>
            <person name="Kohara Y."/>
            <person name="Kuroiwa T."/>
        </authorList>
    </citation>
    <scope>NUCLEOTIDE SEQUENCE [LARGE SCALE GENOMIC DNA]</scope>
    <source>
        <strain evidence="1 2">10D</strain>
    </source>
</reference>
<keyword evidence="2" id="KW-1185">Reference proteome</keyword>
<evidence type="ECO:0000313" key="1">
    <source>
        <dbReference type="EMBL" id="BAM83456.1"/>
    </source>
</evidence>
<name>M1UY06_CYAM1</name>
<reference evidence="1 2" key="2">
    <citation type="journal article" date="2007" name="BMC Biol.">
        <title>A 100%-complete sequence reveals unusually simple genomic features in the hot-spring red alga Cyanidioschyzon merolae.</title>
        <authorList>
            <person name="Nozaki H."/>
            <person name="Takano H."/>
            <person name="Misumi O."/>
            <person name="Terasawa K."/>
            <person name="Matsuzaki M."/>
            <person name="Maruyama S."/>
            <person name="Nishida K."/>
            <person name="Yagisawa F."/>
            <person name="Yoshida Y."/>
            <person name="Fujiwara T."/>
            <person name="Takio S."/>
            <person name="Tamura K."/>
            <person name="Chung S.J."/>
            <person name="Nakamura S."/>
            <person name="Kuroiwa H."/>
            <person name="Tanaka K."/>
            <person name="Sato N."/>
            <person name="Kuroiwa T."/>
        </authorList>
    </citation>
    <scope>NUCLEOTIDE SEQUENCE [LARGE SCALE GENOMIC DNA]</scope>
    <source>
        <strain evidence="1 2">10D</strain>
    </source>
</reference>
<dbReference type="Gramene" id="CMT539CT">
    <property type="protein sequence ID" value="CMT539CT"/>
    <property type="gene ID" value="CMT539C"/>
</dbReference>
<proteinExistence type="predicted"/>
<accession>M1UY06</accession>
<dbReference type="EMBL" id="AP006502">
    <property type="protein sequence ID" value="BAM83456.1"/>
    <property type="molecule type" value="Genomic_DNA"/>
</dbReference>
<protein>
    <submittedName>
        <fullName evidence="1">Uncharacterized protein</fullName>
    </submittedName>
</protein>
<dbReference type="GeneID" id="16997736"/>
<dbReference type="AlphaFoldDB" id="M1UY06"/>
<evidence type="ECO:0000313" key="2">
    <source>
        <dbReference type="Proteomes" id="UP000007014"/>
    </source>
</evidence>
<organism evidence="1 2">
    <name type="scientific">Cyanidioschyzon merolae (strain NIES-3377 / 10D)</name>
    <name type="common">Unicellular red alga</name>
    <dbReference type="NCBI Taxonomy" id="280699"/>
    <lineage>
        <taxon>Eukaryota</taxon>
        <taxon>Rhodophyta</taxon>
        <taxon>Bangiophyceae</taxon>
        <taxon>Cyanidiales</taxon>
        <taxon>Cyanidiaceae</taxon>
        <taxon>Cyanidioschyzon</taxon>
    </lineage>
</organism>
<sequence length="188" mass="21548">MRFLPMIERSNARIARTRSLCVSTVPLASRQADSSAIFRALPLRSLFGEKRICSFLCRSWSHQASTIPDVHHQKFPLDLFVFEWTHFVMTIDEDLPLARRACGTNTTCAPLCPCVLEASAIRPVERSLRFKIENMCSMELNHRGYRAMKSGSTFRQNRQKLERNGTGQMPCCFMEAWRETSGKKPSMI</sequence>
<gene>
    <name evidence="1" type="ORF">CYME_CMT539C</name>
</gene>
<dbReference type="HOGENOM" id="CLU_1442983_0_0_1"/>